<dbReference type="AlphaFoldDB" id="A0A2S8BEY0"/>
<reference evidence="1 2" key="1">
    <citation type="journal article" date="2017" name="Int. J. Syst. Evol. Microbiol.">
        <title>Mycobacterium talmoniae sp. nov., a slowly growing mycobacterium isolated from human respiratory samples.</title>
        <authorList>
            <person name="Davidson R.M."/>
            <person name="DeGroote M.A."/>
            <person name="Marola J.L."/>
            <person name="Buss S."/>
            <person name="Jones V."/>
            <person name="McNeil M.R."/>
            <person name="Freifeld A.G."/>
            <person name="Elaine Epperson L."/>
            <person name="Hasan N.A."/>
            <person name="Jackson M."/>
            <person name="Iwen P.C."/>
            <person name="Salfinger M."/>
            <person name="Strong M."/>
        </authorList>
    </citation>
    <scope>NUCLEOTIDE SEQUENCE [LARGE SCALE GENOMIC DNA]</scope>
    <source>
        <strain evidence="1 2">ATCC BAA-2683</strain>
    </source>
</reference>
<evidence type="ECO:0000313" key="1">
    <source>
        <dbReference type="EMBL" id="PQM45185.1"/>
    </source>
</evidence>
<evidence type="ECO:0000313" key="2">
    <source>
        <dbReference type="Proteomes" id="UP000238296"/>
    </source>
</evidence>
<accession>A0A2S8BEY0</accession>
<name>A0A2S8BEY0_9MYCO</name>
<sequence length="57" mass="6046">MKMAIAKAKPIEENTVSLVKTIPRKVMATVAADAAMTLPMEFSAHFTASPASAPCLR</sequence>
<protein>
    <submittedName>
        <fullName evidence="1">Uncharacterized protein</fullName>
    </submittedName>
</protein>
<gene>
    <name evidence="1" type="ORF">C1Y40_04645</name>
</gene>
<proteinExistence type="predicted"/>
<comment type="caution">
    <text evidence="1">The sequence shown here is derived from an EMBL/GenBank/DDBJ whole genome shotgun (WGS) entry which is preliminary data.</text>
</comment>
<dbReference type="EMBL" id="PPEA01000661">
    <property type="protein sequence ID" value="PQM45185.1"/>
    <property type="molecule type" value="Genomic_DNA"/>
</dbReference>
<dbReference type="Proteomes" id="UP000238296">
    <property type="component" value="Unassembled WGS sequence"/>
</dbReference>
<organism evidence="1 2">
    <name type="scientific">Mycobacterium talmoniae</name>
    <dbReference type="NCBI Taxonomy" id="1858794"/>
    <lineage>
        <taxon>Bacteria</taxon>
        <taxon>Bacillati</taxon>
        <taxon>Actinomycetota</taxon>
        <taxon>Actinomycetes</taxon>
        <taxon>Mycobacteriales</taxon>
        <taxon>Mycobacteriaceae</taxon>
        <taxon>Mycobacterium</taxon>
    </lineage>
</organism>